<dbReference type="AlphaFoldDB" id="A0AAQ3QH98"/>
<dbReference type="GO" id="GO:0030247">
    <property type="term" value="F:polysaccharide binding"/>
    <property type="evidence" value="ECO:0007669"/>
    <property type="project" value="InterPro"/>
</dbReference>
<reference evidence="5 6" key="1">
    <citation type="submission" date="2023-10" db="EMBL/GenBank/DDBJ databases">
        <title>Chromosome-scale genome assembly provides insights into flower coloration mechanisms of Canna indica.</title>
        <authorList>
            <person name="Li C."/>
        </authorList>
    </citation>
    <scope>NUCLEOTIDE SEQUENCE [LARGE SCALE GENOMIC DNA]</scope>
    <source>
        <tissue evidence="5">Flower</tissue>
    </source>
</reference>
<gene>
    <name evidence="5" type="ORF">Cni_G21448</name>
</gene>
<dbReference type="PANTHER" id="PTHR33355:SF3">
    <property type="entry name" value="WALL-ASSOCIATED RECEPTOR KINASE GALACTURONAN-BINDING PROTEIN"/>
    <property type="match status" value="1"/>
</dbReference>
<evidence type="ECO:0000256" key="3">
    <source>
        <dbReference type="SAM" id="SignalP"/>
    </source>
</evidence>
<keyword evidence="2 3" id="KW-0732">Signal</keyword>
<organism evidence="5 6">
    <name type="scientific">Canna indica</name>
    <name type="common">Indian-shot</name>
    <dbReference type="NCBI Taxonomy" id="4628"/>
    <lineage>
        <taxon>Eukaryota</taxon>
        <taxon>Viridiplantae</taxon>
        <taxon>Streptophyta</taxon>
        <taxon>Embryophyta</taxon>
        <taxon>Tracheophyta</taxon>
        <taxon>Spermatophyta</taxon>
        <taxon>Magnoliopsida</taxon>
        <taxon>Liliopsida</taxon>
        <taxon>Zingiberales</taxon>
        <taxon>Cannaceae</taxon>
        <taxon>Canna</taxon>
    </lineage>
</organism>
<evidence type="ECO:0000259" key="4">
    <source>
        <dbReference type="Pfam" id="PF13947"/>
    </source>
</evidence>
<name>A0AAQ3QH98_9LILI</name>
<dbReference type="InterPro" id="IPR025287">
    <property type="entry name" value="WAK_GUB"/>
</dbReference>
<feature type="chain" id="PRO_5043029320" description="Wall-associated receptor kinase galacturonan-binding domain-containing protein" evidence="3">
    <location>
        <begin position="40"/>
        <end position="339"/>
    </location>
</feature>
<sequence>MSATPISSLLRLCSFSSSLTSSWPSLLLIFLLAAAAAESSSFSTSCRSYCSNITVDYPFALRPGCGHAGFRELLYCINGILMLHIPSGSYRVLDIDYAYRGLTLHDPAMSDCYSLLRSPSGLGNGFAVEPWRAPYLEPDPDNVFMLLGCRPDSPLFQGFPTAEGRHLPCRNVSGMGCEEYYRCPAWDEGPGGGSRKGSASAYGAVSPPECCALEFEAIRAINVSHLRCEGYSSAYSLAPLRAAGPGAWAYGIRVAYSLPVDHQGFCGACQATGGVCGYDEGTEADLCLCGQYNSTSNCDSGAASAAFVSSSGLSTMAKSSFAALIKGLVISQIAAASAY</sequence>
<dbReference type="EMBL" id="CP136896">
    <property type="protein sequence ID" value="WOL12681.1"/>
    <property type="molecule type" value="Genomic_DNA"/>
</dbReference>
<evidence type="ECO:0000313" key="5">
    <source>
        <dbReference type="EMBL" id="WOL12681.1"/>
    </source>
</evidence>
<protein>
    <recommendedName>
        <fullName evidence="4">Wall-associated receptor kinase galacturonan-binding domain-containing protein</fullName>
    </recommendedName>
</protein>
<evidence type="ECO:0000313" key="6">
    <source>
        <dbReference type="Proteomes" id="UP001327560"/>
    </source>
</evidence>
<dbReference type="GO" id="GO:0016020">
    <property type="term" value="C:membrane"/>
    <property type="evidence" value="ECO:0007669"/>
    <property type="project" value="UniProtKB-SubCell"/>
</dbReference>
<feature type="domain" description="Wall-associated receptor kinase galacturonan-binding" evidence="4">
    <location>
        <begin position="46"/>
        <end position="105"/>
    </location>
</feature>
<dbReference type="Pfam" id="PF13947">
    <property type="entry name" value="GUB_WAK_bind"/>
    <property type="match status" value="1"/>
</dbReference>
<feature type="signal peptide" evidence="3">
    <location>
        <begin position="1"/>
        <end position="39"/>
    </location>
</feature>
<accession>A0AAQ3QH98</accession>
<keyword evidence="6" id="KW-1185">Reference proteome</keyword>
<comment type="subcellular location">
    <subcellularLocation>
        <location evidence="1">Membrane</location>
        <topology evidence="1">Single-pass membrane protein</topology>
    </subcellularLocation>
</comment>
<dbReference type="Proteomes" id="UP001327560">
    <property type="component" value="Chromosome 7"/>
</dbReference>
<evidence type="ECO:0000256" key="1">
    <source>
        <dbReference type="ARBA" id="ARBA00004167"/>
    </source>
</evidence>
<proteinExistence type="predicted"/>
<dbReference type="PANTHER" id="PTHR33355">
    <property type="entry name" value="WALL-ASSOCIATED RECEPTOR KINASE CARBOXY-TERMINAL PROTEIN-RELATED"/>
    <property type="match status" value="1"/>
</dbReference>
<evidence type="ECO:0000256" key="2">
    <source>
        <dbReference type="ARBA" id="ARBA00022729"/>
    </source>
</evidence>